<keyword evidence="2" id="KW-1185">Reference proteome</keyword>
<dbReference type="AlphaFoldDB" id="A0AAP0JRV2"/>
<reference evidence="1 2" key="1">
    <citation type="submission" date="2024-01" db="EMBL/GenBank/DDBJ databases">
        <title>Genome assemblies of Stephania.</title>
        <authorList>
            <person name="Yang L."/>
        </authorList>
    </citation>
    <scope>NUCLEOTIDE SEQUENCE [LARGE SCALE GENOMIC DNA]</scope>
    <source>
        <strain evidence="1">QJT</strain>
        <tissue evidence="1">Leaf</tissue>
    </source>
</reference>
<evidence type="ECO:0000313" key="1">
    <source>
        <dbReference type="EMBL" id="KAK9138779.1"/>
    </source>
</evidence>
<gene>
    <name evidence="1" type="ORF">Sjap_009373</name>
</gene>
<proteinExistence type="predicted"/>
<organism evidence="1 2">
    <name type="scientific">Stephania japonica</name>
    <dbReference type="NCBI Taxonomy" id="461633"/>
    <lineage>
        <taxon>Eukaryota</taxon>
        <taxon>Viridiplantae</taxon>
        <taxon>Streptophyta</taxon>
        <taxon>Embryophyta</taxon>
        <taxon>Tracheophyta</taxon>
        <taxon>Spermatophyta</taxon>
        <taxon>Magnoliopsida</taxon>
        <taxon>Ranunculales</taxon>
        <taxon>Menispermaceae</taxon>
        <taxon>Menispermoideae</taxon>
        <taxon>Cissampelideae</taxon>
        <taxon>Stephania</taxon>
    </lineage>
</organism>
<evidence type="ECO:0000313" key="2">
    <source>
        <dbReference type="Proteomes" id="UP001417504"/>
    </source>
</evidence>
<dbReference type="EMBL" id="JBBNAE010000003">
    <property type="protein sequence ID" value="KAK9138779.1"/>
    <property type="molecule type" value="Genomic_DNA"/>
</dbReference>
<accession>A0AAP0JRV2</accession>
<comment type="caution">
    <text evidence="1">The sequence shown here is derived from an EMBL/GenBank/DDBJ whole genome shotgun (WGS) entry which is preliminary data.</text>
</comment>
<dbReference type="Proteomes" id="UP001417504">
    <property type="component" value="Unassembled WGS sequence"/>
</dbReference>
<name>A0AAP0JRV2_9MAGN</name>
<sequence length="73" mass="8515">MPTLFPNIRELKITRSAIAVVMMLGDRRQLYLSNITCYISRVSDLIELPHQRYYLRTSNLENVENKEGAESEI</sequence>
<protein>
    <submittedName>
        <fullName evidence="1">Uncharacterized protein</fullName>
    </submittedName>
</protein>